<proteinExistence type="predicted"/>
<name>A0A1Y3BKM7_EURMA</name>
<gene>
    <name evidence="1" type="ORF">BLA29_010577</name>
</gene>
<evidence type="ECO:0000313" key="1">
    <source>
        <dbReference type="EMBL" id="OTF81519.1"/>
    </source>
</evidence>
<evidence type="ECO:0000313" key="2">
    <source>
        <dbReference type="Proteomes" id="UP000194236"/>
    </source>
</evidence>
<reference evidence="1 2" key="1">
    <citation type="submission" date="2017-03" db="EMBL/GenBank/DDBJ databases">
        <title>Genome Survey of Euroglyphus maynei.</title>
        <authorList>
            <person name="Arlian L.G."/>
            <person name="Morgan M.S."/>
            <person name="Rider S.D."/>
        </authorList>
    </citation>
    <scope>NUCLEOTIDE SEQUENCE [LARGE SCALE GENOMIC DNA]</scope>
    <source>
        <strain evidence="1">Arlian Lab</strain>
        <tissue evidence="1">Whole body</tissue>
    </source>
</reference>
<keyword evidence="2" id="KW-1185">Reference proteome</keyword>
<dbReference type="EMBL" id="MUJZ01013244">
    <property type="protein sequence ID" value="OTF81519.1"/>
    <property type="molecule type" value="Genomic_DNA"/>
</dbReference>
<accession>A0A1Y3BKM7</accession>
<comment type="caution">
    <text evidence="1">The sequence shown here is derived from an EMBL/GenBank/DDBJ whole genome shotgun (WGS) entry which is preliminary data.</text>
</comment>
<sequence length="14" mass="1809">MYQFRCIRIMYTAL</sequence>
<protein>
    <submittedName>
        <fullName evidence="1">Uncharacterized protein</fullName>
    </submittedName>
</protein>
<dbReference type="Proteomes" id="UP000194236">
    <property type="component" value="Unassembled WGS sequence"/>
</dbReference>
<organism evidence="1 2">
    <name type="scientific">Euroglyphus maynei</name>
    <name type="common">Mayne's house dust mite</name>
    <dbReference type="NCBI Taxonomy" id="6958"/>
    <lineage>
        <taxon>Eukaryota</taxon>
        <taxon>Metazoa</taxon>
        <taxon>Ecdysozoa</taxon>
        <taxon>Arthropoda</taxon>
        <taxon>Chelicerata</taxon>
        <taxon>Arachnida</taxon>
        <taxon>Acari</taxon>
        <taxon>Acariformes</taxon>
        <taxon>Sarcoptiformes</taxon>
        <taxon>Astigmata</taxon>
        <taxon>Psoroptidia</taxon>
        <taxon>Analgoidea</taxon>
        <taxon>Pyroglyphidae</taxon>
        <taxon>Pyroglyphinae</taxon>
        <taxon>Euroglyphus</taxon>
    </lineage>
</organism>